<dbReference type="GO" id="GO:0034476">
    <property type="term" value="P:U5 snRNA 3'-end processing"/>
    <property type="evidence" value="ECO:0007669"/>
    <property type="project" value="TreeGrafter"/>
</dbReference>
<dbReference type="AlphaFoldDB" id="A0A1E3PAY9"/>
<evidence type="ECO:0000256" key="9">
    <source>
        <dbReference type="ARBA" id="ARBA00030617"/>
    </source>
</evidence>
<evidence type="ECO:0000256" key="6">
    <source>
        <dbReference type="ARBA" id="ARBA00022835"/>
    </source>
</evidence>
<dbReference type="GO" id="GO:0034473">
    <property type="term" value="P:U1 snRNA 3'-end processing"/>
    <property type="evidence" value="ECO:0007669"/>
    <property type="project" value="TreeGrafter"/>
</dbReference>
<evidence type="ECO:0000256" key="8">
    <source>
        <dbReference type="ARBA" id="ARBA00023242"/>
    </source>
</evidence>
<evidence type="ECO:0000259" key="10">
    <source>
        <dbReference type="Pfam" id="PF01138"/>
    </source>
</evidence>
<dbReference type="InterPro" id="IPR050590">
    <property type="entry name" value="Exosome_comp_Rrp42_subfam"/>
</dbReference>
<dbReference type="GO" id="GO:0016075">
    <property type="term" value="P:rRNA catabolic process"/>
    <property type="evidence" value="ECO:0007669"/>
    <property type="project" value="TreeGrafter"/>
</dbReference>
<accession>A0A1E3PAY9</accession>
<keyword evidence="12" id="KW-1185">Reference proteome</keyword>
<evidence type="ECO:0000256" key="4">
    <source>
        <dbReference type="ARBA" id="ARBA00022490"/>
    </source>
</evidence>
<dbReference type="GO" id="GO:0034475">
    <property type="term" value="P:U4 snRNA 3'-end processing"/>
    <property type="evidence" value="ECO:0007669"/>
    <property type="project" value="TreeGrafter"/>
</dbReference>
<dbReference type="GeneID" id="30198607"/>
<proteinExistence type="inferred from homology"/>
<evidence type="ECO:0000313" key="12">
    <source>
        <dbReference type="Proteomes" id="UP000094112"/>
    </source>
</evidence>
<dbReference type="InterPro" id="IPR020568">
    <property type="entry name" value="Ribosomal_Su5_D2-typ_SF"/>
</dbReference>
<protein>
    <recommendedName>
        <fullName evidence="9">Ribosomal RNA-processing protein 43</fullName>
    </recommendedName>
</protein>
<dbReference type="GO" id="GO:0000467">
    <property type="term" value="P:exonucleolytic trimming to generate mature 3'-end of 5.8S rRNA from tricistronic rRNA transcript (SSU-rRNA, 5.8S rRNA, LSU-rRNA)"/>
    <property type="evidence" value="ECO:0007669"/>
    <property type="project" value="EnsemblFungi"/>
</dbReference>
<dbReference type="RefSeq" id="XP_019041244.1">
    <property type="nucleotide sequence ID" value="XM_019181361.1"/>
</dbReference>
<dbReference type="GO" id="GO:0035925">
    <property type="term" value="F:mRNA 3'-UTR AU-rich region binding"/>
    <property type="evidence" value="ECO:0007669"/>
    <property type="project" value="TreeGrafter"/>
</dbReference>
<dbReference type="GO" id="GO:0071038">
    <property type="term" value="P:TRAMP-dependent tRNA surveillance pathway"/>
    <property type="evidence" value="ECO:0007669"/>
    <property type="project" value="EnsemblFungi"/>
</dbReference>
<keyword evidence="4" id="KW-0963">Cytoplasm</keyword>
<dbReference type="Proteomes" id="UP000094112">
    <property type="component" value="Unassembled WGS sequence"/>
</dbReference>
<feature type="domain" description="Exoribonuclease phosphorolytic" evidence="10">
    <location>
        <begin position="45"/>
        <end position="245"/>
    </location>
</feature>
<dbReference type="GO" id="GO:0071042">
    <property type="term" value="P:nuclear polyadenylation-dependent mRNA catabolic process"/>
    <property type="evidence" value="ECO:0007669"/>
    <property type="project" value="EnsemblFungi"/>
</dbReference>
<comment type="subcellular location">
    <subcellularLocation>
        <location evidence="1">Cytoplasm</location>
    </subcellularLocation>
    <subcellularLocation>
        <location evidence="2">Nucleus</location>
        <location evidence="2">Nucleolus</location>
    </subcellularLocation>
</comment>
<comment type="similarity">
    <text evidence="3">Belongs to the RNase PH family.</text>
</comment>
<dbReference type="SUPFAM" id="SSF54211">
    <property type="entry name" value="Ribosomal protein S5 domain 2-like"/>
    <property type="match status" value="1"/>
</dbReference>
<reference evidence="11 12" key="1">
    <citation type="journal article" date="2016" name="Proc. Natl. Acad. Sci. U.S.A.">
        <title>Comparative genomics of biotechnologically important yeasts.</title>
        <authorList>
            <person name="Riley R."/>
            <person name="Haridas S."/>
            <person name="Wolfe K.H."/>
            <person name="Lopes M.R."/>
            <person name="Hittinger C.T."/>
            <person name="Goeker M."/>
            <person name="Salamov A.A."/>
            <person name="Wisecaver J.H."/>
            <person name="Long T.M."/>
            <person name="Calvey C.H."/>
            <person name="Aerts A.L."/>
            <person name="Barry K.W."/>
            <person name="Choi C."/>
            <person name="Clum A."/>
            <person name="Coughlan A.Y."/>
            <person name="Deshpande S."/>
            <person name="Douglass A.P."/>
            <person name="Hanson S.J."/>
            <person name="Klenk H.-P."/>
            <person name="LaButti K.M."/>
            <person name="Lapidus A."/>
            <person name="Lindquist E.A."/>
            <person name="Lipzen A.M."/>
            <person name="Meier-Kolthoff J.P."/>
            <person name="Ohm R.A."/>
            <person name="Otillar R.P."/>
            <person name="Pangilinan J.L."/>
            <person name="Peng Y."/>
            <person name="Rokas A."/>
            <person name="Rosa C.A."/>
            <person name="Scheuner C."/>
            <person name="Sibirny A.A."/>
            <person name="Slot J.C."/>
            <person name="Stielow J.B."/>
            <person name="Sun H."/>
            <person name="Kurtzman C.P."/>
            <person name="Blackwell M."/>
            <person name="Grigoriev I.V."/>
            <person name="Jeffries T.W."/>
        </authorList>
    </citation>
    <scope>NUCLEOTIDE SEQUENCE [LARGE SCALE GENOMIC DNA]</scope>
    <source>
        <strain evidence="12">ATCC 58044 / CBS 1984 / NCYC 433 / NRRL Y-366-8</strain>
    </source>
</reference>
<dbReference type="InterPro" id="IPR001247">
    <property type="entry name" value="ExoRNase_PH_dom1"/>
</dbReference>
<dbReference type="STRING" id="683960.A0A1E3PAY9"/>
<dbReference type="GO" id="GO:0005654">
    <property type="term" value="C:nucleoplasm"/>
    <property type="evidence" value="ECO:0007669"/>
    <property type="project" value="EnsemblFungi"/>
</dbReference>
<dbReference type="GO" id="GO:0000176">
    <property type="term" value="C:nuclear exosome (RNase complex)"/>
    <property type="evidence" value="ECO:0007669"/>
    <property type="project" value="EnsemblFungi"/>
</dbReference>
<evidence type="ECO:0000256" key="3">
    <source>
        <dbReference type="ARBA" id="ARBA00006678"/>
    </source>
</evidence>
<dbReference type="PANTHER" id="PTHR11097:SF9">
    <property type="entry name" value="EXOSOME COMPLEX COMPONENT RRP43"/>
    <property type="match status" value="1"/>
</dbReference>
<dbReference type="GO" id="GO:0005730">
    <property type="term" value="C:nucleolus"/>
    <property type="evidence" value="ECO:0007669"/>
    <property type="project" value="UniProtKB-SubCell"/>
</dbReference>
<name>A0A1E3PAY9_WICAA</name>
<evidence type="ECO:0000256" key="7">
    <source>
        <dbReference type="ARBA" id="ARBA00022884"/>
    </source>
</evidence>
<dbReference type="InterPro" id="IPR027408">
    <property type="entry name" value="PNPase/RNase_PH_dom_sf"/>
</dbReference>
<dbReference type="GO" id="GO:0006397">
    <property type="term" value="P:mRNA processing"/>
    <property type="evidence" value="ECO:0007669"/>
    <property type="project" value="EnsemblFungi"/>
</dbReference>
<dbReference type="Pfam" id="PF01138">
    <property type="entry name" value="RNase_PH"/>
    <property type="match status" value="1"/>
</dbReference>
<evidence type="ECO:0000256" key="5">
    <source>
        <dbReference type="ARBA" id="ARBA00022552"/>
    </source>
</evidence>
<keyword evidence="8" id="KW-0539">Nucleus</keyword>
<dbReference type="GO" id="GO:0071028">
    <property type="term" value="P:nuclear mRNA surveillance"/>
    <property type="evidence" value="ECO:0007669"/>
    <property type="project" value="TreeGrafter"/>
</dbReference>
<dbReference type="GO" id="GO:0000177">
    <property type="term" value="C:cytoplasmic exosome (RNase complex)"/>
    <property type="evidence" value="ECO:0007669"/>
    <property type="project" value="EnsemblFungi"/>
</dbReference>
<dbReference type="OrthoDB" id="45882at2759"/>
<organism evidence="11 12">
    <name type="scientific">Wickerhamomyces anomalus (strain ATCC 58044 / CBS 1984 / NCYC 433 / NRRL Y-366-8)</name>
    <name type="common">Yeast</name>
    <name type="synonym">Hansenula anomala</name>
    <dbReference type="NCBI Taxonomy" id="683960"/>
    <lineage>
        <taxon>Eukaryota</taxon>
        <taxon>Fungi</taxon>
        <taxon>Dikarya</taxon>
        <taxon>Ascomycota</taxon>
        <taxon>Saccharomycotina</taxon>
        <taxon>Saccharomycetes</taxon>
        <taxon>Phaffomycetales</taxon>
        <taxon>Wickerhamomycetaceae</taxon>
        <taxon>Wickerhamomyces</taxon>
    </lineage>
</organism>
<dbReference type="Gene3D" id="3.30.230.70">
    <property type="entry name" value="GHMP Kinase, N-terminal domain"/>
    <property type="match status" value="1"/>
</dbReference>
<keyword evidence="6" id="KW-0271">Exosome</keyword>
<keyword evidence="7" id="KW-0694">RNA-binding</keyword>
<keyword evidence="5" id="KW-0698">rRNA processing</keyword>
<dbReference type="EMBL" id="KV454208">
    <property type="protein sequence ID" value="ODQ62037.1"/>
    <property type="molecule type" value="Genomic_DNA"/>
</dbReference>
<gene>
    <name evidence="11" type="ORF">WICANDRAFT_27338</name>
</gene>
<evidence type="ECO:0000256" key="1">
    <source>
        <dbReference type="ARBA" id="ARBA00004496"/>
    </source>
</evidence>
<evidence type="ECO:0000256" key="2">
    <source>
        <dbReference type="ARBA" id="ARBA00004604"/>
    </source>
</evidence>
<dbReference type="PANTHER" id="PTHR11097">
    <property type="entry name" value="EXOSOME COMPLEX EXONUCLEASE RIBOSOMAL RNA PROCESSING PROTEIN"/>
    <property type="match status" value="1"/>
</dbReference>
<sequence>MSKTSETEFKPMSFPPAVIARISPELSLQRHLAIGIRPNLRKFEEFRNIEVGDGGLSRYSNDQIKNSSVLGSSVLKSGSTTIICTITGGIIEEDLPAHEINDDAAAVNAVFAKDKENDSDSGKPALEDYTSVYPVVEVERGRVGAPTDEEMILSQRLYETLLHSKILTKEALKVKVGLRSVDSDGKVEVYYKGENDEDDSGLDLGPKRTWTFALYAKIKVFSRTGPLFDLIWDSLISALKNTKLPRAHIDESAADVKIPVRMRGNHATIREQYQIICDASANDSLKLVKESIGFSSNFGVVDLDEESIQTVEDEDIMDIDTKSVLLTDIEGEEEEISAKKTISVIVDEKGKNLKSLTIIGDVNSDQLRRSIELAKVRSKVFTK</sequence>
<dbReference type="GO" id="GO:0071035">
    <property type="term" value="P:nuclear polyadenylation-dependent rRNA catabolic process"/>
    <property type="evidence" value="ECO:0007669"/>
    <property type="project" value="EnsemblFungi"/>
</dbReference>
<evidence type="ECO:0000313" key="11">
    <source>
        <dbReference type="EMBL" id="ODQ62037.1"/>
    </source>
</evidence>